<dbReference type="EC" id="2.7.4.8" evidence="3 11"/>
<dbReference type="InterPro" id="IPR008145">
    <property type="entry name" value="GK/Ca_channel_bsu"/>
</dbReference>
<dbReference type="STRING" id="1303921.BSEPE_0906"/>
<dbReference type="InterPro" id="IPR008144">
    <property type="entry name" value="Guanylate_kin-like_dom"/>
</dbReference>
<dbReference type="Proteomes" id="UP000067399">
    <property type="component" value="Chromosome"/>
</dbReference>
<dbReference type="PROSITE" id="PS00856">
    <property type="entry name" value="GUANYLATE_KINASE_1"/>
    <property type="match status" value="1"/>
</dbReference>
<dbReference type="InterPro" id="IPR027417">
    <property type="entry name" value="P-loop_NTPase"/>
</dbReference>
<feature type="domain" description="Guanylate kinase-like" evidence="12">
    <location>
        <begin position="2"/>
        <end position="180"/>
    </location>
</feature>
<dbReference type="FunFam" id="3.30.63.10:FF:000002">
    <property type="entry name" value="Guanylate kinase 1"/>
    <property type="match status" value="1"/>
</dbReference>
<dbReference type="GO" id="GO:0004385">
    <property type="term" value="F:GMP kinase activity"/>
    <property type="evidence" value="ECO:0007669"/>
    <property type="project" value="UniProtKB-UniRule"/>
</dbReference>
<keyword evidence="7 11" id="KW-0547">Nucleotide-binding</keyword>
<dbReference type="Gene3D" id="3.30.63.10">
    <property type="entry name" value="Guanylate Kinase phosphate binding domain"/>
    <property type="match status" value="1"/>
</dbReference>
<reference evidence="13 14" key="1">
    <citation type="journal article" date="2000" name="Mar. Ecol. Prog. Ser.">
        <title>Phylogenetic characterization of endosymbionts in three hydrothermal vent mussels: influence on host distributions.</title>
        <authorList>
            <person name="Fujiwara Y."/>
            <person name="Takai K."/>
            <person name="Uematsu K."/>
            <person name="Tsuchida S."/>
            <person name="Hunt J.C."/>
            <person name="Hashimoto J."/>
        </authorList>
    </citation>
    <scope>NUCLEOTIDE SEQUENCE [LARGE SCALE GENOMIC DNA]</scope>
    <source>
        <strain evidence="13 14">Myojin Knoll</strain>
    </source>
</reference>
<evidence type="ECO:0000256" key="11">
    <source>
        <dbReference type="HAMAP-Rule" id="MF_00328"/>
    </source>
</evidence>
<proteinExistence type="inferred from homology"/>
<keyword evidence="9 11" id="KW-0067">ATP-binding</keyword>
<evidence type="ECO:0000256" key="9">
    <source>
        <dbReference type="ARBA" id="ARBA00022840"/>
    </source>
</evidence>
<comment type="catalytic activity">
    <reaction evidence="11">
        <text>GMP + ATP = GDP + ADP</text>
        <dbReference type="Rhea" id="RHEA:20780"/>
        <dbReference type="ChEBI" id="CHEBI:30616"/>
        <dbReference type="ChEBI" id="CHEBI:58115"/>
        <dbReference type="ChEBI" id="CHEBI:58189"/>
        <dbReference type="ChEBI" id="CHEBI:456216"/>
        <dbReference type="EC" id="2.7.4.8"/>
    </reaction>
</comment>
<evidence type="ECO:0000256" key="7">
    <source>
        <dbReference type="ARBA" id="ARBA00022741"/>
    </source>
</evidence>
<reference evidence="13 14" key="2">
    <citation type="journal article" date="2016" name="ISME J.">
        <title>Heterogeneous composition of key metabolic gene clusters in a vent mussel symbiont population.</title>
        <authorList>
            <person name="Ikuta T."/>
            <person name="Takaki Y."/>
            <person name="Nagai Y."/>
            <person name="Shimamura S."/>
            <person name="Tsuda M."/>
            <person name="Kawagucci S."/>
            <person name="Aoki Y."/>
            <person name="Inoue K."/>
            <person name="Teruya M."/>
            <person name="Satou K."/>
            <person name="Teruya K."/>
            <person name="Shimoji M."/>
            <person name="Tamotsu H."/>
            <person name="Hirano T."/>
            <person name="Maruyama T."/>
            <person name="Yoshida T."/>
        </authorList>
    </citation>
    <scope>NUCLEOTIDE SEQUENCE [LARGE SCALE GENOMIC DNA]</scope>
    <source>
        <strain evidence="13 14">Myojin Knoll</strain>
    </source>
</reference>
<dbReference type="SMART" id="SM00072">
    <property type="entry name" value="GuKc"/>
    <property type="match status" value="1"/>
</dbReference>
<dbReference type="SUPFAM" id="SSF52540">
    <property type="entry name" value="P-loop containing nucleoside triphosphate hydrolases"/>
    <property type="match status" value="1"/>
</dbReference>
<evidence type="ECO:0000256" key="6">
    <source>
        <dbReference type="ARBA" id="ARBA00022679"/>
    </source>
</evidence>
<dbReference type="PANTHER" id="PTHR23117">
    <property type="entry name" value="GUANYLATE KINASE-RELATED"/>
    <property type="match status" value="1"/>
</dbReference>
<keyword evidence="6 11" id="KW-0808">Transferase</keyword>
<dbReference type="PROSITE" id="PS50052">
    <property type="entry name" value="GUANYLATE_KINASE_2"/>
    <property type="match status" value="1"/>
</dbReference>
<evidence type="ECO:0000256" key="8">
    <source>
        <dbReference type="ARBA" id="ARBA00022777"/>
    </source>
</evidence>
<keyword evidence="14" id="KW-1185">Reference proteome</keyword>
<dbReference type="FunFam" id="3.40.50.300:FF:000084">
    <property type="entry name" value="Guanylate kinase"/>
    <property type="match status" value="1"/>
</dbReference>
<evidence type="ECO:0000256" key="5">
    <source>
        <dbReference type="ARBA" id="ARBA00022490"/>
    </source>
</evidence>
<dbReference type="Gene3D" id="3.40.50.300">
    <property type="entry name" value="P-loop containing nucleotide triphosphate hydrolases"/>
    <property type="match status" value="1"/>
</dbReference>
<sequence>MANLFVIAAPSGCGKTSLVKALIAQTDDLCVSVSHTTRNARPGEIHGENYFFVSKEAFDKINKENGFIESAQVFDNYYGSAKKTVEDLLADDKDVILEIDWQGARQVKKSFPEVVSIFIVPPSIEALRERLTGRGQDDSSIIERRMRDAVSETQHYDEFDYLVINNDFETALQDILTIIHAQKFNIKQQSNRHQALLKTLIK</sequence>
<dbReference type="EMBL" id="AP013042">
    <property type="protein sequence ID" value="BAS67897.1"/>
    <property type="molecule type" value="Genomic_DNA"/>
</dbReference>
<comment type="subcellular location">
    <subcellularLocation>
        <location evidence="1 11">Cytoplasm</location>
    </subcellularLocation>
</comment>
<dbReference type="GO" id="GO:0005524">
    <property type="term" value="F:ATP binding"/>
    <property type="evidence" value="ECO:0007669"/>
    <property type="project" value="UniProtKB-UniRule"/>
</dbReference>
<evidence type="ECO:0000256" key="2">
    <source>
        <dbReference type="ARBA" id="ARBA00005790"/>
    </source>
</evidence>
<keyword evidence="8 11" id="KW-0418">Kinase</keyword>
<dbReference type="GO" id="GO:0005829">
    <property type="term" value="C:cytosol"/>
    <property type="evidence" value="ECO:0007669"/>
    <property type="project" value="TreeGrafter"/>
</dbReference>
<dbReference type="Pfam" id="PF00625">
    <property type="entry name" value="Guanylate_kin"/>
    <property type="match status" value="1"/>
</dbReference>
<evidence type="ECO:0000256" key="10">
    <source>
        <dbReference type="ARBA" id="ARBA00030128"/>
    </source>
</evidence>
<dbReference type="InterPro" id="IPR020590">
    <property type="entry name" value="Guanylate_kinase_CS"/>
</dbReference>
<gene>
    <name evidence="11 13" type="primary">gmk</name>
    <name evidence="13" type="ORF">BSEPE_0906</name>
</gene>
<dbReference type="RefSeq" id="WP_066044582.1">
    <property type="nucleotide sequence ID" value="NZ_AP013042.1"/>
</dbReference>
<evidence type="ECO:0000256" key="4">
    <source>
        <dbReference type="ARBA" id="ARBA00016296"/>
    </source>
</evidence>
<dbReference type="PANTHER" id="PTHR23117:SF13">
    <property type="entry name" value="GUANYLATE KINASE"/>
    <property type="match status" value="1"/>
</dbReference>
<dbReference type="KEGG" id="ebh:BSEPE_0906"/>
<evidence type="ECO:0000313" key="13">
    <source>
        <dbReference type="EMBL" id="BAS67897.1"/>
    </source>
</evidence>
<comment type="similarity">
    <text evidence="2 11">Belongs to the guanylate kinase family.</text>
</comment>
<comment type="function">
    <text evidence="11">Essential for recycling GMP and indirectly, cGMP.</text>
</comment>
<name>A0A0P0URW8_9GAMM</name>
<evidence type="ECO:0000256" key="1">
    <source>
        <dbReference type="ARBA" id="ARBA00004496"/>
    </source>
</evidence>
<dbReference type="OrthoDB" id="9808150at2"/>
<dbReference type="HAMAP" id="MF_00328">
    <property type="entry name" value="Guanylate_kinase"/>
    <property type="match status" value="1"/>
</dbReference>
<dbReference type="InterPro" id="IPR017665">
    <property type="entry name" value="Guanylate_kinase"/>
</dbReference>
<protein>
    <recommendedName>
        <fullName evidence="4 11">Guanylate kinase</fullName>
        <ecNumber evidence="3 11">2.7.4.8</ecNumber>
    </recommendedName>
    <alternativeName>
        <fullName evidence="10 11">GMP kinase</fullName>
    </alternativeName>
</protein>
<dbReference type="CDD" id="cd00071">
    <property type="entry name" value="GMPK"/>
    <property type="match status" value="1"/>
</dbReference>
<organism evidence="13 14">
    <name type="scientific">endosymbiont of Bathymodiolus septemdierum str. Myojin knoll</name>
    <dbReference type="NCBI Taxonomy" id="1303921"/>
    <lineage>
        <taxon>Bacteria</taxon>
        <taxon>Pseudomonadati</taxon>
        <taxon>Pseudomonadota</taxon>
        <taxon>Gammaproteobacteria</taxon>
        <taxon>sulfur-oxidizing symbionts</taxon>
    </lineage>
</organism>
<feature type="binding site" evidence="11">
    <location>
        <begin position="9"/>
        <end position="16"/>
    </location>
    <ligand>
        <name>ATP</name>
        <dbReference type="ChEBI" id="CHEBI:30616"/>
    </ligand>
</feature>
<evidence type="ECO:0000259" key="12">
    <source>
        <dbReference type="PROSITE" id="PS50052"/>
    </source>
</evidence>
<dbReference type="NCBIfam" id="TIGR03263">
    <property type="entry name" value="guanyl_kin"/>
    <property type="match status" value="1"/>
</dbReference>
<accession>A0A0P0URW8</accession>
<dbReference type="AlphaFoldDB" id="A0A0P0URW8"/>
<evidence type="ECO:0000256" key="3">
    <source>
        <dbReference type="ARBA" id="ARBA00012961"/>
    </source>
</evidence>
<evidence type="ECO:0000313" key="14">
    <source>
        <dbReference type="Proteomes" id="UP000067399"/>
    </source>
</evidence>
<keyword evidence="5 11" id="KW-0963">Cytoplasm</keyword>